<dbReference type="Pfam" id="PF13810">
    <property type="entry name" value="DUF4185"/>
    <property type="match status" value="1"/>
</dbReference>
<keyword evidence="3" id="KW-1185">Reference proteome</keyword>
<accession>A0ABU2N7M9</accession>
<gene>
    <name evidence="2" type="ORF">RM445_05910</name>
</gene>
<evidence type="ECO:0000259" key="1">
    <source>
        <dbReference type="Pfam" id="PF13810"/>
    </source>
</evidence>
<feature type="domain" description="DUF4185" evidence="1">
    <location>
        <begin position="40"/>
        <end position="379"/>
    </location>
</feature>
<dbReference type="InterPro" id="IPR025442">
    <property type="entry name" value="DUF4185"/>
</dbReference>
<comment type="caution">
    <text evidence="2">The sequence shown here is derived from an EMBL/GenBank/DDBJ whole genome shotgun (WGS) entry which is preliminary data.</text>
</comment>
<organism evidence="2 3">
    <name type="scientific">Pseudonocardia charpentierae</name>
    <dbReference type="NCBI Taxonomy" id="3075545"/>
    <lineage>
        <taxon>Bacteria</taxon>
        <taxon>Bacillati</taxon>
        <taxon>Actinomycetota</taxon>
        <taxon>Actinomycetes</taxon>
        <taxon>Pseudonocardiales</taxon>
        <taxon>Pseudonocardiaceae</taxon>
        <taxon>Pseudonocardia</taxon>
    </lineage>
</organism>
<name>A0ABU2N7M9_9PSEU</name>
<proteinExistence type="predicted"/>
<dbReference type="RefSeq" id="WP_311555030.1">
    <property type="nucleotide sequence ID" value="NZ_JAVREJ010000003.1"/>
</dbReference>
<dbReference type="EMBL" id="JAVREJ010000003">
    <property type="protein sequence ID" value="MDT0349058.1"/>
    <property type="molecule type" value="Genomic_DNA"/>
</dbReference>
<protein>
    <submittedName>
        <fullName evidence="2">DUF4185 domain-containing protein</fullName>
    </submittedName>
</protein>
<sequence length="392" mass="43241">MADDVVGIGPVPQIELVPGSVRKVCQLTGEWDRQRHTPAHNRTETRFGLVGTDLGASFEHDGRLWFLFGDTWPDPEGGDSVAWTTDPTPEPGIGLEFVSADSRFVRPRVSTPDGRPVSTTFFEVPLDGFSAGGHMYVFRTTEHYREAGREVMGRSILTRAVNGDPTDLVCLYDLSIARRGGKFINVSCVVADEGVEGLPFSGTAVLVWGSGLYRASDAYLACVPLGAVEDRSRWRFWCGREARSRRPVWSESESDAVALFAHPQIGELSVTWNAPLGVWLMLYNAGSPRGINARVARHPWGPWSDPVVVFDPGWAGTGYGEFMHVRDAPDGLSDPGRENEWGGEYGPYVIDRYTRALPGRRAAVYFTMSTWNPYNVVAMTAVLRRVGTSGRR</sequence>
<reference evidence="3" key="1">
    <citation type="submission" date="2023-07" db="EMBL/GenBank/DDBJ databases">
        <title>30 novel species of actinomycetes from the DSMZ collection.</title>
        <authorList>
            <person name="Nouioui I."/>
        </authorList>
    </citation>
    <scope>NUCLEOTIDE SEQUENCE [LARGE SCALE GENOMIC DNA]</scope>
    <source>
        <strain evidence="3">DSM 45834</strain>
    </source>
</reference>
<evidence type="ECO:0000313" key="2">
    <source>
        <dbReference type="EMBL" id="MDT0349058.1"/>
    </source>
</evidence>
<evidence type="ECO:0000313" key="3">
    <source>
        <dbReference type="Proteomes" id="UP001183202"/>
    </source>
</evidence>
<dbReference type="Proteomes" id="UP001183202">
    <property type="component" value="Unassembled WGS sequence"/>
</dbReference>